<feature type="transmembrane region" description="Helical" evidence="9">
    <location>
        <begin position="242"/>
        <end position="263"/>
    </location>
</feature>
<dbReference type="AlphaFoldDB" id="B3RZZ5"/>
<dbReference type="GO" id="GO:0005886">
    <property type="term" value="C:plasma membrane"/>
    <property type="evidence" value="ECO:0000318"/>
    <property type="project" value="GO_Central"/>
</dbReference>
<evidence type="ECO:0000259" key="10">
    <source>
        <dbReference type="PROSITE" id="PS50262"/>
    </source>
</evidence>
<dbReference type="GO" id="GO:0007186">
    <property type="term" value="P:G protein-coupled receptor signaling pathway"/>
    <property type="evidence" value="ECO:0000318"/>
    <property type="project" value="GO_Central"/>
</dbReference>
<keyword evidence="4 9" id="KW-1133">Transmembrane helix</keyword>
<dbReference type="Gene3D" id="1.20.1070.10">
    <property type="entry name" value="Rhodopsin 7-helix transmembrane proteins"/>
    <property type="match status" value="1"/>
</dbReference>
<evidence type="ECO:0000256" key="1">
    <source>
        <dbReference type="ARBA" id="ARBA00004651"/>
    </source>
</evidence>
<keyword evidence="7" id="KW-0675">Receptor</keyword>
<feature type="transmembrane region" description="Helical" evidence="9">
    <location>
        <begin position="94"/>
        <end position="116"/>
    </location>
</feature>
<proteinExistence type="predicted"/>
<dbReference type="GeneID" id="6755040"/>
<evidence type="ECO:0000256" key="5">
    <source>
        <dbReference type="ARBA" id="ARBA00023040"/>
    </source>
</evidence>
<feature type="transmembrane region" description="Helical" evidence="9">
    <location>
        <begin position="137"/>
        <end position="158"/>
    </location>
</feature>
<dbReference type="KEGG" id="tad:TRIADDRAFT_57627"/>
<dbReference type="InterPro" id="IPR017452">
    <property type="entry name" value="GPCR_Rhodpsn_7TM"/>
</dbReference>
<feature type="transmembrane region" description="Helical" evidence="9">
    <location>
        <begin position="275"/>
        <end position="296"/>
    </location>
</feature>
<dbReference type="EMBL" id="DS985246">
    <property type="protein sequence ID" value="EDV24302.1"/>
    <property type="molecule type" value="Genomic_DNA"/>
</dbReference>
<dbReference type="GO" id="GO:0004930">
    <property type="term" value="F:G protein-coupled receptor activity"/>
    <property type="evidence" value="ECO:0000318"/>
    <property type="project" value="GO_Central"/>
</dbReference>
<dbReference type="InParanoid" id="B3RZZ5"/>
<dbReference type="PROSITE" id="PS50262">
    <property type="entry name" value="G_PROTEIN_RECEP_F1_2"/>
    <property type="match status" value="1"/>
</dbReference>
<evidence type="ECO:0000256" key="3">
    <source>
        <dbReference type="ARBA" id="ARBA00022692"/>
    </source>
</evidence>
<feature type="domain" description="G-protein coupled receptors family 1 profile" evidence="10">
    <location>
        <begin position="35"/>
        <end position="294"/>
    </location>
</feature>
<dbReference type="CTD" id="6755040"/>
<reference evidence="11 12" key="1">
    <citation type="journal article" date="2008" name="Nature">
        <title>The Trichoplax genome and the nature of placozoans.</title>
        <authorList>
            <person name="Srivastava M."/>
            <person name="Begovic E."/>
            <person name="Chapman J."/>
            <person name="Putnam N.H."/>
            <person name="Hellsten U."/>
            <person name="Kawashima T."/>
            <person name="Kuo A."/>
            <person name="Mitros T."/>
            <person name="Salamov A."/>
            <person name="Carpenter M.L."/>
            <person name="Signorovitch A.Y."/>
            <person name="Moreno M.A."/>
            <person name="Kamm K."/>
            <person name="Grimwood J."/>
            <person name="Schmutz J."/>
            <person name="Shapiro H."/>
            <person name="Grigoriev I.V."/>
            <person name="Buss L.W."/>
            <person name="Schierwater B."/>
            <person name="Dellaporta S.L."/>
            <person name="Rokhsar D.S."/>
        </authorList>
    </citation>
    <scope>NUCLEOTIDE SEQUENCE [LARGE SCALE GENOMIC DNA]</scope>
    <source>
        <strain evidence="11 12">Grell-BS-1999</strain>
    </source>
</reference>
<evidence type="ECO:0000256" key="8">
    <source>
        <dbReference type="ARBA" id="ARBA00023224"/>
    </source>
</evidence>
<sequence>MNNSAIDLYNIALSNIVVSISSMFLSVFMFLGVVGNITVIMLLKPSRRASNEVAYDVLLYQLAFIDLISCITNIPSLTVAIVATGNIRQIACSIAQTVSITAASMNCVILSMLSIERMVAISRRQLSSRLTPARRRSVYHLVLVGTWSITIIAAVINLTKFRYSVRYFSCFNIKSKEVEANPKITDAITYTSLPMIIWNVLLLSVAILLAIGSFIRVKNKIQTDLQNVNGNNRVLERNITKIGTLVVGTFFISYFPSAIIRIIGGEQNSTPTVIIRIVTSISGNINAFTNPLIYFFNHRKYRDNLVKAIQRNRRATVNQSGGQSPHNSLRYIRPSQMATQALIISACSTGAVVVNNY</sequence>
<evidence type="ECO:0000313" key="11">
    <source>
        <dbReference type="EMBL" id="EDV24302.1"/>
    </source>
</evidence>
<dbReference type="GO" id="GO:0032870">
    <property type="term" value="P:cellular response to hormone stimulus"/>
    <property type="evidence" value="ECO:0000318"/>
    <property type="project" value="GO_Central"/>
</dbReference>
<dbReference type="PhylomeDB" id="B3RZZ5"/>
<keyword evidence="6 9" id="KW-0472">Membrane</keyword>
<keyword evidence="2" id="KW-1003">Cell membrane</keyword>
<protein>
    <recommendedName>
        <fullName evidence="10">G-protein coupled receptors family 1 profile domain-containing protein</fullName>
    </recommendedName>
</protein>
<dbReference type="OrthoDB" id="6082926at2759"/>
<name>B3RZZ5_TRIAD</name>
<dbReference type="HOGENOM" id="CLU_776911_0_0_1"/>
<feature type="transmembrane region" description="Helical" evidence="9">
    <location>
        <begin position="196"/>
        <end position="215"/>
    </location>
</feature>
<keyword evidence="12" id="KW-1185">Reference proteome</keyword>
<dbReference type="InterPro" id="IPR000276">
    <property type="entry name" value="GPCR_Rhodpsn"/>
</dbReference>
<comment type="subcellular location">
    <subcellularLocation>
        <location evidence="1">Cell membrane</location>
        <topology evidence="1">Multi-pass membrane protein</topology>
    </subcellularLocation>
</comment>
<feature type="transmembrane region" description="Helical" evidence="9">
    <location>
        <begin position="55"/>
        <end position="74"/>
    </location>
</feature>
<evidence type="ECO:0000256" key="7">
    <source>
        <dbReference type="ARBA" id="ARBA00023170"/>
    </source>
</evidence>
<dbReference type="FunCoup" id="B3RZZ5">
    <property type="interactions" value="99"/>
</dbReference>
<feature type="transmembrane region" description="Helical" evidence="9">
    <location>
        <begin position="20"/>
        <end position="43"/>
    </location>
</feature>
<keyword evidence="5" id="KW-0297">G-protein coupled receptor</keyword>
<dbReference type="SUPFAM" id="SSF81321">
    <property type="entry name" value="Family A G protein-coupled receptor-like"/>
    <property type="match status" value="1"/>
</dbReference>
<keyword evidence="3 9" id="KW-0812">Transmembrane</keyword>
<evidence type="ECO:0000256" key="9">
    <source>
        <dbReference type="SAM" id="Phobius"/>
    </source>
</evidence>
<dbReference type="PANTHER" id="PTHR24228">
    <property type="entry name" value="B2 BRADYKININ RECEPTOR/ANGIOTENSIN II RECEPTOR"/>
    <property type="match status" value="1"/>
</dbReference>
<gene>
    <name evidence="11" type="ORF">TRIADDRAFT_57627</name>
</gene>
<organism evidence="11 12">
    <name type="scientific">Trichoplax adhaerens</name>
    <name type="common">Trichoplax reptans</name>
    <dbReference type="NCBI Taxonomy" id="10228"/>
    <lineage>
        <taxon>Eukaryota</taxon>
        <taxon>Metazoa</taxon>
        <taxon>Placozoa</taxon>
        <taxon>Uniplacotomia</taxon>
        <taxon>Trichoplacea</taxon>
        <taxon>Trichoplacidae</taxon>
        <taxon>Trichoplax</taxon>
    </lineage>
</organism>
<keyword evidence="8" id="KW-0807">Transducer</keyword>
<evidence type="ECO:0000256" key="6">
    <source>
        <dbReference type="ARBA" id="ARBA00023136"/>
    </source>
</evidence>
<dbReference type="OMA" id="GNITVIM"/>
<dbReference type="Proteomes" id="UP000009022">
    <property type="component" value="Unassembled WGS sequence"/>
</dbReference>
<dbReference type="RefSeq" id="XP_002113828.1">
    <property type="nucleotide sequence ID" value="XM_002113792.1"/>
</dbReference>
<evidence type="ECO:0000256" key="4">
    <source>
        <dbReference type="ARBA" id="ARBA00022989"/>
    </source>
</evidence>
<dbReference type="CDD" id="cd00637">
    <property type="entry name" value="7tm_classA_rhodopsin-like"/>
    <property type="match status" value="1"/>
</dbReference>
<evidence type="ECO:0000313" key="12">
    <source>
        <dbReference type="Proteomes" id="UP000009022"/>
    </source>
</evidence>
<dbReference type="PRINTS" id="PR00237">
    <property type="entry name" value="GPCRRHODOPSN"/>
</dbReference>
<accession>B3RZZ5</accession>
<evidence type="ECO:0000256" key="2">
    <source>
        <dbReference type="ARBA" id="ARBA00022475"/>
    </source>
</evidence>
<dbReference type="Pfam" id="PF00001">
    <property type="entry name" value="7tm_1"/>
    <property type="match status" value="1"/>
</dbReference>
<dbReference type="PANTHER" id="PTHR24228:SF59">
    <property type="entry name" value="NEUROPEPTIDE RECEPTOR 15"/>
    <property type="match status" value="1"/>
</dbReference>